<evidence type="ECO:0000256" key="1">
    <source>
        <dbReference type="ARBA" id="ARBA00007384"/>
    </source>
</evidence>
<comment type="similarity">
    <text evidence="1">Belongs to the EGF-CFC (Cripto-1/FRL1/Cryptic) family.</text>
</comment>
<dbReference type="FunFam" id="2.10.25.10:FF:000421">
    <property type="entry name" value="Teratocarcinoma-derived growth factor"/>
    <property type="match status" value="1"/>
</dbReference>
<dbReference type="InterPro" id="IPR019011">
    <property type="entry name" value="Cryptic/Cripto_CFC-dom"/>
</dbReference>
<comment type="caution">
    <text evidence="8">The sequence shown here is derived from an EMBL/GenBank/DDBJ whole genome shotgun (WGS) entry which is preliminary data.</text>
</comment>
<sequence>MILILAFSRAFELGLVTGLGHCELARPSQGDLAFRDDGLQSREEPAIRHRPSQFVPSMGIQNSKELNRTCCLNGGTCMLGSFCACPPSFYGRNCEHDMRKENCGSVPHDTWLPRKCSMCKCWHGQFRCFPQPFLPGCGKQRVASFALSAHCTHQILGPNCFWVRVDVPRVCQQDKVPEGFPLMTKCLYLPDGHVMDEHLTASGTPELALSACAFMLPGICLAIQSYY</sequence>
<keyword evidence="3 5" id="KW-1015">Disulfide bond</keyword>
<dbReference type="InterPro" id="IPR000742">
    <property type="entry name" value="EGF"/>
</dbReference>
<feature type="domain" description="EGF-like" evidence="7">
    <location>
        <begin position="62"/>
        <end position="95"/>
    </location>
</feature>
<protein>
    <recommendedName>
        <fullName evidence="7">EGF-like domain-containing protein</fullName>
    </recommendedName>
</protein>
<keyword evidence="2 5" id="KW-0245">EGF-like domain</keyword>
<keyword evidence="6" id="KW-0732">Signal</keyword>
<dbReference type="Pfam" id="PF09443">
    <property type="entry name" value="CFC"/>
    <property type="match status" value="1"/>
</dbReference>
<feature type="signal peptide" evidence="6">
    <location>
        <begin position="1"/>
        <end position="18"/>
    </location>
</feature>
<dbReference type="CDD" id="cd00054">
    <property type="entry name" value="EGF_CA"/>
    <property type="match status" value="1"/>
</dbReference>
<dbReference type="PROSITE" id="PS50026">
    <property type="entry name" value="EGF_3"/>
    <property type="match status" value="1"/>
</dbReference>
<proteinExistence type="inferred from homology"/>
<evidence type="ECO:0000256" key="4">
    <source>
        <dbReference type="ARBA" id="ARBA00023180"/>
    </source>
</evidence>
<evidence type="ECO:0000259" key="7">
    <source>
        <dbReference type="PROSITE" id="PS50026"/>
    </source>
</evidence>
<keyword evidence="4" id="KW-0325">Glycoprotein</keyword>
<dbReference type="Proteomes" id="UP000308365">
    <property type="component" value="Unassembled WGS sequence"/>
</dbReference>
<comment type="caution">
    <text evidence="5">Lacks conserved residue(s) required for the propagation of feature annotation.</text>
</comment>
<dbReference type="GO" id="GO:0007165">
    <property type="term" value="P:signal transduction"/>
    <property type="evidence" value="ECO:0007669"/>
    <property type="project" value="UniProtKB-ARBA"/>
</dbReference>
<dbReference type="EMBL" id="RWIC01000491">
    <property type="protein sequence ID" value="TKC43189.1"/>
    <property type="molecule type" value="Genomic_DNA"/>
</dbReference>
<dbReference type="Gene3D" id="2.10.25.10">
    <property type="entry name" value="Laminin"/>
    <property type="match status" value="1"/>
</dbReference>
<reference evidence="9" key="1">
    <citation type="journal article" date="2019" name="IScience">
        <title>Narwhal Genome Reveals Long-Term Low Genetic Diversity despite Current Large Abundance Size.</title>
        <authorList>
            <person name="Westbury M.V."/>
            <person name="Petersen B."/>
            <person name="Garde E."/>
            <person name="Heide-Jorgensen M.P."/>
            <person name="Lorenzen E.D."/>
        </authorList>
    </citation>
    <scope>NUCLEOTIDE SEQUENCE [LARGE SCALE GENOMIC DNA]</scope>
</reference>
<dbReference type="SUPFAM" id="SSF57196">
    <property type="entry name" value="EGF/Laminin"/>
    <property type="match status" value="2"/>
</dbReference>
<evidence type="ECO:0000313" key="8">
    <source>
        <dbReference type="EMBL" id="TKC43189.1"/>
    </source>
</evidence>
<dbReference type="PROSITE" id="PS00022">
    <property type="entry name" value="EGF_1"/>
    <property type="match status" value="1"/>
</dbReference>
<name>A0A4U1F1R7_MONMO</name>
<organism evidence="8 9">
    <name type="scientific">Monodon monoceros</name>
    <name type="common">Narwhal</name>
    <name type="synonym">Ceratodon monodon</name>
    <dbReference type="NCBI Taxonomy" id="40151"/>
    <lineage>
        <taxon>Eukaryota</taxon>
        <taxon>Metazoa</taxon>
        <taxon>Chordata</taxon>
        <taxon>Craniata</taxon>
        <taxon>Vertebrata</taxon>
        <taxon>Euteleostomi</taxon>
        <taxon>Mammalia</taxon>
        <taxon>Eutheria</taxon>
        <taxon>Laurasiatheria</taxon>
        <taxon>Artiodactyla</taxon>
        <taxon>Whippomorpha</taxon>
        <taxon>Cetacea</taxon>
        <taxon>Odontoceti</taxon>
        <taxon>Monodontidae</taxon>
        <taxon>Monodon</taxon>
    </lineage>
</organism>
<evidence type="ECO:0000256" key="6">
    <source>
        <dbReference type="SAM" id="SignalP"/>
    </source>
</evidence>
<feature type="chain" id="PRO_5020381332" description="EGF-like domain-containing protein" evidence="6">
    <location>
        <begin position="19"/>
        <end position="227"/>
    </location>
</feature>
<evidence type="ECO:0000313" key="9">
    <source>
        <dbReference type="Proteomes" id="UP000308365"/>
    </source>
</evidence>
<evidence type="ECO:0000256" key="2">
    <source>
        <dbReference type="ARBA" id="ARBA00022536"/>
    </source>
</evidence>
<evidence type="ECO:0000256" key="5">
    <source>
        <dbReference type="PROSITE-ProRule" id="PRU00076"/>
    </source>
</evidence>
<dbReference type="AlphaFoldDB" id="A0A4U1F1R7"/>
<gene>
    <name evidence="8" type="ORF">EI555_001311</name>
</gene>
<feature type="disulfide bond" evidence="5">
    <location>
        <begin position="85"/>
        <end position="94"/>
    </location>
</feature>
<evidence type="ECO:0000256" key="3">
    <source>
        <dbReference type="ARBA" id="ARBA00023157"/>
    </source>
</evidence>
<accession>A0A4U1F1R7</accession>